<proteinExistence type="predicted"/>
<feature type="non-terminal residue" evidence="2">
    <location>
        <position position="37"/>
    </location>
</feature>
<evidence type="ECO:0000313" key="2">
    <source>
        <dbReference type="EMBL" id="KKL12910.1"/>
    </source>
</evidence>
<name>A0A0F9ATZ4_9ZZZZ</name>
<gene>
    <name evidence="2" type="ORF">LCGC14_2531010</name>
</gene>
<organism evidence="2">
    <name type="scientific">marine sediment metagenome</name>
    <dbReference type="NCBI Taxonomy" id="412755"/>
    <lineage>
        <taxon>unclassified sequences</taxon>
        <taxon>metagenomes</taxon>
        <taxon>ecological metagenomes</taxon>
    </lineage>
</organism>
<comment type="caution">
    <text evidence="2">The sequence shown here is derived from an EMBL/GenBank/DDBJ whole genome shotgun (WGS) entry which is preliminary data.</text>
</comment>
<evidence type="ECO:0000256" key="1">
    <source>
        <dbReference type="SAM" id="MobiDB-lite"/>
    </source>
</evidence>
<sequence>MTRRVAKRVRKGMSLMEPAPEEPQMDYEEEEEEDLAD</sequence>
<feature type="compositionally biased region" description="Basic residues" evidence="1">
    <location>
        <begin position="1"/>
        <end position="11"/>
    </location>
</feature>
<accession>A0A0F9ATZ4</accession>
<protein>
    <submittedName>
        <fullName evidence="2">Uncharacterized protein</fullName>
    </submittedName>
</protein>
<reference evidence="2" key="1">
    <citation type="journal article" date="2015" name="Nature">
        <title>Complex archaea that bridge the gap between prokaryotes and eukaryotes.</title>
        <authorList>
            <person name="Spang A."/>
            <person name="Saw J.H."/>
            <person name="Jorgensen S.L."/>
            <person name="Zaremba-Niedzwiedzka K."/>
            <person name="Martijn J."/>
            <person name="Lind A.E."/>
            <person name="van Eijk R."/>
            <person name="Schleper C."/>
            <person name="Guy L."/>
            <person name="Ettema T.J."/>
        </authorList>
    </citation>
    <scope>NUCLEOTIDE SEQUENCE</scope>
</reference>
<dbReference type="EMBL" id="LAZR01041074">
    <property type="protein sequence ID" value="KKL12910.1"/>
    <property type="molecule type" value="Genomic_DNA"/>
</dbReference>
<feature type="compositionally biased region" description="Acidic residues" evidence="1">
    <location>
        <begin position="19"/>
        <end position="37"/>
    </location>
</feature>
<dbReference type="AlphaFoldDB" id="A0A0F9ATZ4"/>
<feature type="region of interest" description="Disordered" evidence="1">
    <location>
        <begin position="1"/>
        <end position="37"/>
    </location>
</feature>